<dbReference type="SUPFAM" id="SSF55785">
    <property type="entry name" value="PYP-like sensor domain (PAS domain)"/>
    <property type="match status" value="6"/>
</dbReference>
<proteinExistence type="predicted"/>
<dbReference type="Pfam" id="PF00512">
    <property type="entry name" value="HisKA"/>
    <property type="match status" value="1"/>
</dbReference>
<dbReference type="InterPro" id="IPR013655">
    <property type="entry name" value="PAS_fold_3"/>
</dbReference>
<dbReference type="InterPro" id="IPR036097">
    <property type="entry name" value="HisK_dim/P_sf"/>
</dbReference>
<dbReference type="Gene3D" id="3.30.450.20">
    <property type="entry name" value="PAS domain"/>
    <property type="match status" value="6"/>
</dbReference>
<dbReference type="PANTHER" id="PTHR43304">
    <property type="entry name" value="PHYTOCHROME-LIKE PROTEIN CPH1"/>
    <property type="match status" value="1"/>
</dbReference>
<dbReference type="EMBL" id="JAFGIX010000070">
    <property type="protein sequence ID" value="MBN1574238.1"/>
    <property type="molecule type" value="Genomic_DNA"/>
</dbReference>
<dbReference type="InterPro" id="IPR052162">
    <property type="entry name" value="Sensor_kinase/Photoreceptor"/>
</dbReference>
<dbReference type="InterPro" id="IPR003594">
    <property type="entry name" value="HATPase_dom"/>
</dbReference>
<dbReference type="Proteomes" id="UP000809273">
    <property type="component" value="Unassembled WGS sequence"/>
</dbReference>
<dbReference type="PROSITE" id="PS50112">
    <property type="entry name" value="PAS"/>
    <property type="match status" value="5"/>
</dbReference>
<evidence type="ECO:0000256" key="5">
    <source>
        <dbReference type="ARBA" id="ARBA00022777"/>
    </source>
</evidence>
<comment type="catalytic activity">
    <reaction evidence="1">
        <text>ATP + protein L-histidine = ADP + protein N-phospho-L-histidine.</text>
        <dbReference type="EC" id="2.7.13.3"/>
    </reaction>
</comment>
<dbReference type="InterPro" id="IPR003661">
    <property type="entry name" value="HisK_dim/P_dom"/>
</dbReference>
<feature type="domain" description="PAS" evidence="10">
    <location>
        <begin position="538"/>
        <end position="608"/>
    </location>
</feature>
<dbReference type="SMART" id="SM00086">
    <property type="entry name" value="PAC"/>
    <property type="match status" value="6"/>
</dbReference>
<protein>
    <recommendedName>
        <fullName evidence="2">histidine kinase</fullName>
        <ecNumber evidence="2">2.7.13.3</ecNumber>
    </recommendedName>
</protein>
<feature type="domain" description="PAC" evidence="11">
    <location>
        <begin position="485"/>
        <end position="537"/>
    </location>
</feature>
<dbReference type="Gene3D" id="1.10.287.130">
    <property type="match status" value="1"/>
</dbReference>
<organism evidence="12 13">
    <name type="scientific">Candidatus Zymogenus saltonus</name>
    <dbReference type="NCBI Taxonomy" id="2844893"/>
    <lineage>
        <taxon>Bacteria</taxon>
        <taxon>Deltaproteobacteria</taxon>
        <taxon>Candidatus Zymogenia</taxon>
        <taxon>Candidatus Zymogeniales</taxon>
        <taxon>Candidatus Zymogenaceae</taxon>
        <taxon>Candidatus Zymogenus</taxon>
    </lineage>
</organism>
<evidence type="ECO:0000259" key="9">
    <source>
        <dbReference type="PROSITE" id="PS50110"/>
    </source>
</evidence>
<dbReference type="PROSITE" id="PS50110">
    <property type="entry name" value="RESPONSE_REGULATORY"/>
    <property type="match status" value="1"/>
</dbReference>
<dbReference type="InterPro" id="IPR013767">
    <property type="entry name" value="PAS_fold"/>
</dbReference>
<evidence type="ECO:0000259" key="8">
    <source>
        <dbReference type="PROSITE" id="PS50109"/>
    </source>
</evidence>
<evidence type="ECO:0000313" key="12">
    <source>
        <dbReference type="EMBL" id="MBN1574238.1"/>
    </source>
</evidence>
<dbReference type="CDD" id="cd00130">
    <property type="entry name" value="PAS"/>
    <property type="match status" value="6"/>
</dbReference>
<evidence type="ECO:0000256" key="1">
    <source>
        <dbReference type="ARBA" id="ARBA00000085"/>
    </source>
</evidence>
<dbReference type="InterPro" id="IPR005467">
    <property type="entry name" value="His_kinase_dom"/>
</dbReference>
<dbReference type="GO" id="GO:0006355">
    <property type="term" value="P:regulation of DNA-templated transcription"/>
    <property type="evidence" value="ECO:0007669"/>
    <property type="project" value="InterPro"/>
</dbReference>
<feature type="domain" description="PAS" evidence="10">
    <location>
        <begin position="665"/>
        <end position="735"/>
    </location>
</feature>
<evidence type="ECO:0000259" key="10">
    <source>
        <dbReference type="PROSITE" id="PS50112"/>
    </source>
</evidence>
<feature type="domain" description="PAS" evidence="10">
    <location>
        <begin position="42"/>
        <end position="85"/>
    </location>
</feature>
<evidence type="ECO:0000256" key="7">
    <source>
        <dbReference type="SAM" id="Coils"/>
    </source>
</evidence>
<dbReference type="SUPFAM" id="SSF55874">
    <property type="entry name" value="ATPase domain of HSP90 chaperone/DNA topoisomerase II/histidine kinase"/>
    <property type="match status" value="1"/>
</dbReference>
<dbReference type="Pfam" id="PF13426">
    <property type="entry name" value="PAS_9"/>
    <property type="match status" value="3"/>
</dbReference>
<dbReference type="SUPFAM" id="SSF47384">
    <property type="entry name" value="Homodimeric domain of signal transducing histidine kinase"/>
    <property type="match status" value="1"/>
</dbReference>
<keyword evidence="4" id="KW-0808">Transferase</keyword>
<dbReference type="InterPro" id="IPR001610">
    <property type="entry name" value="PAC"/>
</dbReference>
<feature type="domain" description="PAC" evidence="11">
    <location>
        <begin position="737"/>
        <end position="789"/>
    </location>
</feature>
<evidence type="ECO:0000256" key="2">
    <source>
        <dbReference type="ARBA" id="ARBA00012438"/>
    </source>
</evidence>
<evidence type="ECO:0000259" key="11">
    <source>
        <dbReference type="PROSITE" id="PS50113"/>
    </source>
</evidence>
<feature type="modified residue" description="4-aspartylphosphate" evidence="6">
    <location>
        <position position="1095"/>
    </location>
</feature>
<dbReference type="Gene3D" id="3.40.50.2300">
    <property type="match status" value="1"/>
</dbReference>
<dbReference type="Pfam" id="PF00989">
    <property type="entry name" value="PAS"/>
    <property type="match status" value="2"/>
</dbReference>
<dbReference type="InterPro" id="IPR000700">
    <property type="entry name" value="PAS-assoc_C"/>
</dbReference>
<feature type="domain" description="PAC" evidence="11">
    <location>
        <begin position="612"/>
        <end position="664"/>
    </location>
</feature>
<dbReference type="InterPro" id="IPR001789">
    <property type="entry name" value="Sig_transdc_resp-reg_receiver"/>
</dbReference>
<evidence type="ECO:0000256" key="3">
    <source>
        <dbReference type="ARBA" id="ARBA00022553"/>
    </source>
</evidence>
<comment type="caution">
    <text evidence="12">The sequence shown here is derived from an EMBL/GenBank/DDBJ whole genome shotgun (WGS) entry which is preliminary data.</text>
</comment>
<sequence>MKGKNISKDELLKEVAELRRQSSELKKIETENKKVLEALRESEERYRHLCDASMEGVAIHEGGIIIDANRAFAEMFGYERGEVIGINALDLSDQSFRDRISKGTRSKREEPCEAVGIRKDGSTFIGELHAKEIIYKGKDVGLITIRDITERKLAVKALRESEEKYRSVVDNAREGISITQDWLFKYANKEHNKILGCEIHELISKPFIDFIHEDDRDMILERYKMVLRGENIPGKTIIRIKTKSGQLKWVELKAMMIKWGRESVALTFMEDITEARNAELALRESEELKRSLLDASAVGLAFSEDRKVIWANETMVKMFGFTDEKEYVGKSTLSLYVDEEEYNRVGKLIYEGLKSGEVIETDSQFRRKNGAIFYGNVRVSVLDPSNPMKGIIVSILDITERKRAEETLRESEEKYRSILSNIEDGYYEVNLSGDVTFFNNSANKIIKYSEEELMRMNFRDFMDEKNAKKVFRTFYKVFKTRRPTKAFDWELIRKDGTKIYVEVSVSMKTDKDGNPTGFSGLIRDITERKNTEESLRKSEEKYRTILGSIEDGYYEVDLKGNMTFFNDSTLKIIGYSREELMGMNNRELMDEENAKKIYKTFSRVFKTGRPIKTLDWEYIRKDGTKIYIEVSVSLRTDQDGNPMGFRGLFRDITIRKRAEKALRESEAKYRDLIENAVDLIFTIDMKGNILKVNEAFLKETGCRTEEAIGTSFTDHLIPLDETISMEAYKEIKFGETRNFELRAKKKDGSIDWYSFVTRPLYDTNSKVSSVHCIARNVTERKRLEEELMDAQKMKAVGTLAGGIAHDFNNIMATILGYASFLRGKTEKGDSFYKGLSAIEKSAIRASELTAHLLAYSRKGKIEIKPININTVVKNVHEIISGTFQKSITIDLNISPKLDSIEGDISQMNQVVLNLALNAREAMPEGGTIKIETYMEDIDSPIRRVKYTIEPGRYVCLRITDDGIGMDKYTLSRVFEPYFTTKREKTSTGLGMSVVYGIVKGHNGYFDIVTEQGKGTEITVYIPASKKEVESNNVEVVKSVGGTETIMVIDDEKEVLSMVESALADAGYKVLIHSSGEEALNAYRKKPKEIGLVILDVIMPEISCEEVLKGLLAVDENVKVLLASGYSNEERHNDLIELGASDFIGKPFMIDELLGKVRNTLNGATE</sequence>
<name>A0A9D8KGV0_9DELT</name>
<dbReference type="SMART" id="SM00091">
    <property type="entry name" value="PAS"/>
    <property type="match status" value="6"/>
</dbReference>
<keyword evidence="7" id="KW-0175">Coiled coil</keyword>
<feature type="domain" description="Histidine kinase" evidence="8">
    <location>
        <begin position="802"/>
        <end position="1025"/>
    </location>
</feature>
<dbReference type="InterPro" id="IPR035965">
    <property type="entry name" value="PAS-like_dom_sf"/>
</dbReference>
<dbReference type="InterPro" id="IPR036890">
    <property type="entry name" value="HATPase_C_sf"/>
</dbReference>
<dbReference type="PROSITE" id="PS50109">
    <property type="entry name" value="HIS_KIN"/>
    <property type="match status" value="1"/>
</dbReference>
<dbReference type="SMART" id="SM00448">
    <property type="entry name" value="REC"/>
    <property type="match status" value="1"/>
</dbReference>
<dbReference type="Pfam" id="PF08447">
    <property type="entry name" value="PAS_3"/>
    <property type="match status" value="1"/>
</dbReference>
<feature type="domain" description="PAS" evidence="10">
    <location>
        <begin position="411"/>
        <end position="481"/>
    </location>
</feature>
<feature type="domain" description="PAC" evidence="11">
    <location>
        <begin position="234"/>
        <end position="284"/>
    </location>
</feature>
<dbReference type="InterPro" id="IPR011006">
    <property type="entry name" value="CheY-like_superfamily"/>
</dbReference>
<dbReference type="PRINTS" id="PR00344">
    <property type="entry name" value="BCTRLSENSOR"/>
</dbReference>
<feature type="domain" description="Response regulatory" evidence="9">
    <location>
        <begin position="1044"/>
        <end position="1160"/>
    </location>
</feature>
<dbReference type="NCBIfam" id="TIGR00229">
    <property type="entry name" value="sensory_box"/>
    <property type="match status" value="6"/>
</dbReference>
<dbReference type="InterPro" id="IPR000014">
    <property type="entry name" value="PAS"/>
</dbReference>
<dbReference type="CDD" id="cd00082">
    <property type="entry name" value="HisKA"/>
    <property type="match status" value="1"/>
</dbReference>
<reference evidence="12" key="2">
    <citation type="submission" date="2021-01" db="EMBL/GenBank/DDBJ databases">
        <authorList>
            <person name="Hahn C.R."/>
            <person name="Youssef N.H."/>
            <person name="Elshahed M."/>
        </authorList>
    </citation>
    <scope>NUCLEOTIDE SEQUENCE</scope>
    <source>
        <strain evidence="12">Zod_Metabat.24</strain>
    </source>
</reference>
<reference evidence="12" key="1">
    <citation type="journal article" date="2021" name="Environ. Microbiol.">
        <title>Genomic characterization of three novel Desulfobacterota classes expand the metabolic and phylogenetic diversity of the phylum.</title>
        <authorList>
            <person name="Murphy C.L."/>
            <person name="Biggerstaff J."/>
            <person name="Eichhorn A."/>
            <person name="Ewing E."/>
            <person name="Shahan R."/>
            <person name="Soriano D."/>
            <person name="Stewart S."/>
            <person name="VanMol K."/>
            <person name="Walker R."/>
            <person name="Walters P."/>
            <person name="Elshahed M.S."/>
            <person name="Youssef N.H."/>
        </authorList>
    </citation>
    <scope>NUCLEOTIDE SEQUENCE</scope>
    <source>
        <strain evidence="12">Zod_Metabat.24</strain>
    </source>
</reference>
<feature type="domain" description="PAC" evidence="11">
    <location>
        <begin position="359"/>
        <end position="410"/>
    </location>
</feature>
<dbReference type="AlphaFoldDB" id="A0A9D8KGV0"/>
<dbReference type="SUPFAM" id="SSF52172">
    <property type="entry name" value="CheY-like"/>
    <property type="match status" value="1"/>
</dbReference>
<evidence type="ECO:0000256" key="4">
    <source>
        <dbReference type="ARBA" id="ARBA00022679"/>
    </source>
</evidence>
<dbReference type="GO" id="GO:0000155">
    <property type="term" value="F:phosphorelay sensor kinase activity"/>
    <property type="evidence" value="ECO:0007669"/>
    <property type="project" value="InterPro"/>
</dbReference>
<gene>
    <name evidence="12" type="ORF">JW984_13655</name>
</gene>
<dbReference type="InterPro" id="IPR004358">
    <property type="entry name" value="Sig_transdc_His_kin-like_C"/>
</dbReference>
<accession>A0A9D8KGV0</accession>
<dbReference type="PROSITE" id="PS50113">
    <property type="entry name" value="PAC"/>
    <property type="match status" value="5"/>
</dbReference>
<dbReference type="EC" id="2.7.13.3" evidence="2"/>
<evidence type="ECO:0000256" key="6">
    <source>
        <dbReference type="PROSITE-ProRule" id="PRU00169"/>
    </source>
</evidence>
<feature type="coiled-coil region" evidence="7">
    <location>
        <begin position="1"/>
        <end position="45"/>
    </location>
</feature>
<dbReference type="CDD" id="cd00156">
    <property type="entry name" value="REC"/>
    <property type="match status" value="1"/>
</dbReference>
<dbReference type="PANTHER" id="PTHR43304:SF1">
    <property type="entry name" value="PAC DOMAIN-CONTAINING PROTEIN"/>
    <property type="match status" value="1"/>
</dbReference>
<evidence type="ECO:0000313" key="13">
    <source>
        <dbReference type="Proteomes" id="UP000809273"/>
    </source>
</evidence>
<dbReference type="Pfam" id="PF00072">
    <property type="entry name" value="Response_reg"/>
    <property type="match status" value="1"/>
</dbReference>
<dbReference type="SMART" id="SM00388">
    <property type="entry name" value="HisKA"/>
    <property type="match status" value="1"/>
</dbReference>
<feature type="domain" description="PAS" evidence="10">
    <location>
        <begin position="186"/>
        <end position="230"/>
    </location>
</feature>
<keyword evidence="3 6" id="KW-0597">Phosphoprotein</keyword>
<dbReference type="SMART" id="SM00387">
    <property type="entry name" value="HATPase_c"/>
    <property type="match status" value="1"/>
</dbReference>
<dbReference type="Gene3D" id="3.30.565.10">
    <property type="entry name" value="Histidine kinase-like ATPase, C-terminal domain"/>
    <property type="match status" value="1"/>
</dbReference>
<dbReference type="Pfam" id="PF02518">
    <property type="entry name" value="HATPase_c"/>
    <property type="match status" value="1"/>
</dbReference>
<keyword evidence="5" id="KW-0418">Kinase</keyword>